<dbReference type="Pfam" id="PF21419">
    <property type="entry name" value="RoxA-like_Cyt-c"/>
    <property type="match status" value="1"/>
</dbReference>
<evidence type="ECO:0000256" key="2">
    <source>
        <dbReference type="ARBA" id="ARBA00022723"/>
    </source>
</evidence>
<dbReference type="SUPFAM" id="SSF46626">
    <property type="entry name" value="Cytochrome c"/>
    <property type="match status" value="1"/>
</dbReference>
<dbReference type="EMBL" id="NRSG01000561">
    <property type="protein sequence ID" value="MBK1662427.1"/>
    <property type="molecule type" value="Genomic_DNA"/>
</dbReference>
<accession>A0ABS1D6B5</accession>
<dbReference type="InterPro" id="IPR047758">
    <property type="entry name" value="CytoC_perox"/>
</dbReference>
<sequence length="548" mass="58893">MGQGPFWTTETRAAFYTQDQGSRLMPAAWLAALRQPDGTPFLADRLARYGYLPNLEDPTTLLPAGFTSTRADGQQVVGMTCAACHTREIALGGQTLRIDGGPAFADFGALLAGLDTAVRPLTTTPAAFRSFAAAVLGPQATAADRTRLAADVRRWYRRFNTIVSRSLPPEPWGPGRLDAVAMIFNRLTGLDLASTRDGMIVENIRVADAPARYPFLWNAPRQDKTQWPGFADNGNDFLAMARNLGQVIGVFGEFHPVVDKRVPLLGVNYVGQNSANFEGLQKLEELIQRIGPPRWPLPVDRALAAQGAAIFARPEAAGGCGTCHAERIREAYGNQLWITPIQDVGTDSREVKLLSRTARSGVLTGQTVFNIGPLAAEEPAVRLLGAAVVGSIVQAPFAADLSGRGRLAPVERREPYAQARDDVAAKGETLRGALPERPPTEAAPETFAYESRVMRGIWAAAPYLHNGSVPTLEDLLKPAAERPAEFAVGPAYDAAAVGLARTQPGSGFLLRTTGCEARNSGNSRCGHEFGTTLSPAEKRALLEYLKTL</sequence>
<evidence type="ECO:0000256" key="1">
    <source>
        <dbReference type="ARBA" id="ARBA00022617"/>
    </source>
</evidence>
<keyword evidence="3 4" id="KW-0408">Iron</keyword>
<dbReference type="InterPro" id="IPR051395">
    <property type="entry name" value="Cytochrome_c_Peroxidase/MauG"/>
</dbReference>
<dbReference type="NCBIfam" id="NF040606">
    <property type="entry name" value="CytoC_perox"/>
    <property type="match status" value="1"/>
</dbReference>
<dbReference type="PANTHER" id="PTHR30600">
    <property type="entry name" value="CYTOCHROME C PEROXIDASE-RELATED"/>
    <property type="match status" value="1"/>
</dbReference>
<comment type="caution">
    <text evidence="6">The sequence shown here is derived from an EMBL/GenBank/DDBJ whole genome shotgun (WGS) entry which is preliminary data.</text>
</comment>
<gene>
    <name evidence="6" type="ORF">CKO45_30060</name>
</gene>
<evidence type="ECO:0000256" key="4">
    <source>
        <dbReference type="PROSITE-ProRule" id="PRU00433"/>
    </source>
</evidence>
<evidence type="ECO:0000313" key="6">
    <source>
        <dbReference type="EMBL" id="MBK1662427.1"/>
    </source>
</evidence>
<name>A0ABS1D6B5_9PROT</name>
<dbReference type="Proteomes" id="UP000697995">
    <property type="component" value="Unassembled WGS sequence"/>
</dbReference>
<proteinExistence type="predicted"/>
<keyword evidence="1 4" id="KW-0349">Heme</keyword>
<protein>
    <recommendedName>
        <fullName evidence="5">Cytochrome c domain-containing protein</fullName>
    </recommendedName>
</protein>
<dbReference type="Gene3D" id="1.10.760.10">
    <property type="entry name" value="Cytochrome c-like domain"/>
    <property type="match status" value="1"/>
</dbReference>
<feature type="domain" description="Cytochrome c" evidence="5">
    <location>
        <begin position="68"/>
        <end position="156"/>
    </location>
</feature>
<dbReference type="InterPro" id="IPR036909">
    <property type="entry name" value="Cyt_c-like_dom_sf"/>
</dbReference>
<keyword evidence="2 4" id="KW-0479">Metal-binding</keyword>
<evidence type="ECO:0000256" key="3">
    <source>
        <dbReference type="ARBA" id="ARBA00023004"/>
    </source>
</evidence>
<evidence type="ECO:0000313" key="7">
    <source>
        <dbReference type="Proteomes" id="UP000697995"/>
    </source>
</evidence>
<dbReference type="PANTHER" id="PTHR30600:SF9">
    <property type="entry name" value="BLR7738 PROTEIN"/>
    <property type="match status" value="1"/>
</dbReference>
<organism evidence="6 7">
    <name type="scientific">Paracraurococcus ruber</name>
    <dbReference type="NCBI Taxonomy" id="77675"/>
    <lineage>
        <taxon>Bacteria</taxon>
        <taxon>Pseudomonadati</taxon>
        <taxon>Pseudomonadota</taxon>
        <taxon>Alphaproteobacteria</taxon>
        <taxon>Acetobacterales</taxon>
        <taxon>Roseomonadaceae</taxon>
        <taxon>Paracraurococcus</taxon>
    </lineage>
</organism>
<dbReference type="PROSITE" id="PS51007">
    <property type="entry name" value="CYTC"/>
    <property type="match status" value="2"/>
</dbReference>
<reference evidence="6 7" key="1">
    <citation type="journal article" date="2020" name="Microorganisms">
        <title>Osmotic Adaptation and Compatible Solute Biosynthesis of Phototrophic Bacteria as Revealed from Genome Analyses.</title>
        <authorList>
            <person name="Imhoff J.F."/>
            <person name="Rahn T."/>
            <person name="Kunzel S."/>
            <person name="Keller A."/>
            <person name="Neulinger S.C."/>
        </authorList>
    </citation>
    <scope>NUCLEOTIDE SEQUENCE [LARGE SCALE GENOMIC DNA]</scope>
    <source>
        <strain evidence="6 7">DSM 15382</strain>
    </source>
</reference>
<evidence type="ECO:0000259" key="5">
    <source>
        <dbReference type="PROSITE" id="PS51007"/>
    </source>
</evidence>
<keyword evidence="7" id="KW-1185">Reference proteome</keyword>
<feature type="domain" description="Cytochrome c" evidence="5">
    <location>
        <begin position="302"/>
        <end position="548"/>
    </location>
</feature>
<dbReference type="InterPro" id="IPR009056">
    <property type="entry name" value="Cyt_c-like_dom"/>
</dbReference>